<evidence type="ECO:0000256" key="5">
    <source>
        <dbReference type="ARBA" id="ARBA00022737"/>
    </source>
</evidence>
<dbReference type="InterPro" id="IPR023395">
    <property type="entry name" value="MCP_dom_sf"/>
</dbReference>
<evidence type="ECO:0000256" key="9">
    <source>
        <dbReference type="ARBA" id="ARBA00023136"/>
    </source>
</evidence>
<keyword evidence="7 13" id="KW-1133">Transmembrane helix</keyword>
<comment type="caution">
    <text evidence="14">The sequence shown here is derived from an EMBL/GenBank/DDBJ whole genome shotgun (WGS) entry which is preliminary data.</text>
</comment>
<keyword evidence="8" id="KW-0496">Mitochondrion</keyword>
<dbReference type="PRINTS" id="PR00926">
    <property type="entry name" value="MITOCARRIER"/>
</dbReference>
<keyword evidence="4 10" id="KW-0812">Transmembrane</keyword>
<keyword evidence="15" id="KW-1185">Reference proteome</keyword>
<feature type="region of interest" description="Disordered" evidence="12">
    <location>
        <begin position="1"/>
        <end position="24"/>
    </location>
</feature>
<dbReference type="GO" id="GO:0005743">
    <property type="term" value="C:mitochondrial inner membrane"/>
    <property type="evidence" value="ECO:0007669"/>
    <property type="project" value="UniProtKB-SubCell"/>
</dbReference>
<evidence type="ECO:0000256" key="3">
    <source>
        <dbReference type="ARBA" id="ARBA00022448"/>
    </source>
</evidence>
<feature type="repeat" description="Solcar" evidence="10">
    <location>
        <begin position="149"/>
        <end position="261"/>
    </location>
</feature>
<evidence type="ECO:0000256" key="11">
    <source>
        <dbReference type="RuleBase" id="RU000488"/>
    </source>
</evidence>
<feature type="transmembrane region" description="Helical" evidence="13">
    <location>
        <begin position="274"/>
        <end position="294"/>
    </location>
</feature>
<dbReference type="InterPro" id="IPR050567">
    <property type="entry name" value="Mitochondrial_Carrier"/>
</dbReference>
<dbReference type="PROSITE" id="PS50920">
    <property type="entry name" value="SOLCAR"/>
    <property type="match status" value="2"/>
</dbReference>
<comment type="subcellular location">
    <subcellularLocation>
        <location evidence="1">Mitochondrion inner membrane</location>
        <topology evidence="1">Multi-pass membrane protein</topology>
    </subcellularLocation>
</comment>
<keyword evidence="3 11" id="KW-0813">Transport</keyword>
<evidence type="ECO:0000313" key="14">
    <source>
        <dbReference type="EMBL" id="OQN98994.1"/>
    </source>
</evidence>
<keyword evidence="6" id="KW-0999">Mitochondrion inner membrane</keyword>
<dbReference type="SUPFAM" id="SSF103506">
    <property type="entry name" value="Mitochondrial carrier"/>
    <property type="match status" value="1"/>
</dbReference>
<evidence type="ECO:0000313" key="15">
    <source>
        <dbReference type="Proteomes" id="UP000192596"/>
    </source>
</evidence>
<dbReference type="InterPro" id="IPR002067">
    <property type="entry name" value="MCP"/>
</dbReference>
<dbReference type="Pfam" id="PF00153">
    <property type="entry name" value="Mito_carr"/>
    <property type="match status" value="3"/>
</dbReference>
<dbReference type="InterPro" id="IPR018108">
    <property type="entry name" value="MCP_transmembrane"/>
</dbReference>
<evidence type="ECO:0000256" key="1">
    <source>
        <dbReference type="ARBA" id="ARBA00004448"/>
    </source>
</evidence>
<keyword evidence="9 10" id="KW-0472">Membrane</keyword>
<dbReference type="Proteomes" id="UP000192596">
    <property type="component" value="Unassembled WGS sequence"/>
</dbReference>
<evidence type="ECO:0000256" key="8">
    <source>
        <dbReference type="ARBA" id="ARBA00023128"/>
    </source>
</evidence>
<dbReference type="Gene3D" id="1.50.40.10">
    <property type="entry name" value="Mitochondrial carrier domain"/>
    <property type="match status" value="1"/>
</dbReference>
<keyword evidence="5" id="KW-0677">Repeat</keyword>
<evidence type="ECO:0000256" key="10">
    <source>
        <dbReference type="PROSITE-ProRule" id="PRU00282"/>
    </source>
</evidence>
<dbReference type="STRING" id="1507870.A0A1V8SIK9"/>
<evidence type="ECO:0000256" key="4">
    <source>
        <dbReference type="ARBA" id="ARBA00022692"/>
    </source>
</evidence>
<dbReference type="AlphaFoldDB" id="A0A1V8SIK9"/>
<evidence type="ECO:0000256" key="2">
    <source>
        <dbReference type="ARBA" id="ARBA00006375"/>
    </source>
</evidence>
<sequence length="360" mass="39749">MSEDRSDGRNTSPPSGSGPRKGSRLNDIYHFELSSDMKRFARKYRTEISASTSSVMSTFAAYPLDFAKSRMQSYGGTFSHVVMDAYKTEGLRAFWRGVTPPIISVTVVRTISFSLYQRAKYSCDRTIKSMTGKSPLEMANARHSYPNIYTLACFGTAGAMAGAVITTLSCPFELTKLNEQLAGKMHREALSAAQAAKSKTLGQPGTPNSQVDLKSGSMYTAKRLTRDRGIAGLYSGYRLHLLRDTVGTAIYFMTYESAKQILANARGKEPTSPYAVVIAGGLCGIVSWACIYPIDVAKTMYQKALLSNNAKNAVRPKIKFFEFTSYRGLGVSVVRSCLINMIFFSNFEFMKKRINALEDD</sequence>
<dbReference type="InParanoid" id="A0A1V8SIK9"/>
<reference evidence="15" key="1">
    <citation type="submission" date="2017-03" db="EMBL/GenBank/DDBJ databases">
        <title>Genomes of endolithic fungi from Antarctica.</title>
        <authorList>
            <person name="Coleine C."/>
            <person name="Masonjones S."/>
            <person name="Stajich J.E."/>
        </authorList>
    </citation>
    <scope>NUCLEOTIDE SEQUENCE [LARGE SCALE GENOMIC DNA]</scope>
    <source>
        <strain evidence="15">CCFEE 5527</strain>
    </source>
</reference>
<dbReference type="OrthoDB" id="2382881at2759"/>
<accession>A0A1V8SIK9</accession>
<protein>
    <recommendedName>
        <fullName evidence="16">Mitochondrial carrier</fullName>
    </recommendedName>
</protein>
<organism evidence="14 15">
    <name type="scientific">Cryoendolithus antarcticus</name>
    <dbReference type="NCBI Taxonomy" id="1507870"/>
    <lineage>
        <taxon>Eukaryota</taxon>
        <taxon>Fungi</taxon>
        <taxon>Dikarya</taxon>
        <taxon>Ascomycota</taxon>
        <taxon>Pezizomycotina</taxon>
        <taxon>Dothideomycetes</taxon>
        <taxon>Dothideomycetidae</taxon>
        <taxon>Cladosporiales</taxon>
        <taxon>Cladosporiaceae</taxon>
        <taxon>Cryoendolithus</taxon>
    </lineage>
</organism>
<dbReference type="PANTHER" id="PTHR45624:SF9">
    <property type="entry name" value="CARRIER PROTEIN, PUTATIVE (AFU_ORTHOLOGUE AFUA_4G06390)-RELATED"/>
    <property type="match status" value="1"/>
</dbReference>
<feature type="repeat" description="Solcar" evidence="10">
    <location>
        <begin position="41"/>
        <end position="122"/>
    </location>
</feature>
<evidence type="ECO:0000256" key="12">
    <source>
        <dbReference type="SAM" id="MobiDB-lite"/>
    </source>
</evidence>
<dbReference type="GO" id="GO:0022857">
    <property type="term" value="F:transmembrane transporter activity"/>
    <property type="evidence" value="ECO:0007669"/>
    <property type="project" value="TreeGrafter"/>
</dbReference>
<proteinExistence type="inferred from homology"/>
<evidence type="ECO:0000256" key="13">
    <source>
        <dbReference type="SAM" id="Phobius"/>
    </source>
</evidence>
<evidence type="ECO:0008006" key="16">
    <source>
        <dbReference type="Google" id="ProtNLM"/>
    </source>
</evidence>
<evidence type="ECO:0000256" key="6">
    <source>
        <dbReference type="ARBA" id="ARBA00022792"/>
    </source>
</evidence>
<evidence type="ECO:0000256" key="7">
    <source>
        <dbReference type="ARBA" id="ARBA00022989"/>
    </source>
</evidence>
<dbReference type="EMBL" id="NAJO01000042">
    <property type="protein sequence ID" value="OQN98994.1"/>
    <property type="molecule type" value="Genomic_DNA"/>
</dbReference>
<dbReference type="PANTHER" id="PTHR45624">
    <property type="entry name" value="MITOCHONDRIAL BASIC AMINO ACIDS TRANSPORTER-RELATED"/>
    <property type="match status" value="1"/>
</dbReference>
<comment type="similarity">
    <text evidence="2 11">Belongs to the mitochondrial carrier (TC 2.A.29) family.</text>
</comment>
<name>A0A1V8SIK9_9PEZI</name>
<gene>
    <name evidence="14" type="ORF">B0A48_14854</name>
</gene>